<name>A0A3R8Q9G5_9PSEU</name>
<dbReference type="EMBL" id="RSAA01000002">
    <property type="protein sequence ID" value="RRO19931.1"/>
    <property type="molecule type" value="Genomic_DNA"/>
</dbReference>
<organism evidence="2 3">
    <name type="scientific">Saccharopolyspora rhizosphaerae</name>
    <dbReference type="NCBI Taxonomy" id="2492662"/>
    <lineage>
        <taxon>Bacteria</taxon>
        <taxon>Bacillati</taxon>
        <taxon>Actinomycetota</taxon>
        <taxon>Actinomycetes</taxon>
        <taxon>Pseudonocardiales</taxon>
        <taxon>Pseudonocardiaceae</taxon>
        <taxon>Saccharopolyspora</taxon>
    </lineage>
</organism>
<evidence type="ECO:0000313" key="2">
    <source>
        <dbReference type="EMBL" id="RRO19931.1"/>
    </source>
</evidence>
<evidence type="ECO:0000256" key="1">
    <source>
        <dbReference type="SAM" id="MobiDB-lite"/>
    </source>
</evidence>
<keyword evidence="3" id="KW-1185">Reference proteome</keyword>
<evidence type="ECO:0000313" key="3">
    <source>
        <dbReference type="Proteomes" id="UP000274515"/>
    </source>
</evidence>
<sequence>MGFHLHRRLRLGPVYLNIHNARVTSWGFKLGRFSRNMTHGKTTFDTPGPGHYTFRSKRRTSRSRWRR</sequence>
<dbReference type="Proteomes" id="UP000274515">
    <property type="component" value="Unassembled WGS sequence"/>
</dbReference>
<feature type="compositionally biased region" description="Basic residues" evidence="1">
    <location>
        <begin position="54"/>
        <end position="67"/>
    </location>
</feature>
<dbReference type="RefSeq" id="WP_125088557.1">
    <property type="nucleotide sequence ID" value="NZ_RSAA01000002.1"/>
</dbReference>
<reference evidence="2 3" key="1">
    <citation type="submission" date="2018-11" db="EMBL/GenBank/DDBJ databases">
        <title>Saccharopolyspora rhizosphaerae sp. nov., an actinomycete isolated from rhizosphere soil in Thailand.</title>
        <authorList>
            <person name="Intra B."/>
            <person name="Euanorasetr J."/>
            <person name="Take A."/>
            <person name="Inahashi Y."/>
            <person name="Mori M."/>
            <person name="Panbangred W."/>
            <person name="Matsumoto A."/>
        </authorList>
    </citation>
    <scope>NUCLEOTIDE SEQUENCE [LARGE SCALE GENOMIC DNA]</scope>
    <source>
        <strain evidence="2 3">H219</strain>
    </source>
</reference>
<proteinExistence type="predicted"/>
<dbReference type="AlphaFoldDB" id="A0A3R8Q9G5"/>
<feature type="region of interest" description="Disordered" evidence="1">
    <location>
        <begin position="38"/>
        <end position="67"/>
    </location>
</feature>
<gene>
    <name evidence="2" type="ORF">EIL87_02820</name>
</gene>
<accession>A0A3R8Q9G5</accession>
<protein>
    <submittedName>
        <fullName evidence="2">DUF4236 domain-containing protein</fullName>
    </submittedName>
</protein>
<comment type="caution">
    <text evidence="2">The sequence shown here is derived from an EMBL/GenBank/DDBJ whole genome shotgun (WGS) entry which is preliminary data.</text>
</comment>
<dbReference type="OrthoDB" id="3297468at2"/>